<feature type="region of interest" description="Disordered" evidence="1">
    <location>
        <begin position="110"/>
        <end position="172"/>
    </location>
</feature>
<feature type="region of interest" description="Disordered" evidence="1">
    <location>
        <begin position="460"/>
        <end position="496"/>
    </location>
</feature>
<dbReference type="Proteomes" id="UP000193685">
    <property type="component" value="Unassembled WGS sequence"/>
</dbReference>
<reference evidence="2 3" key="1">
    <citation type="submission" date="2016-07" db="EMBL/GenBank/DDBJ databases">
        <title>Pervasive Adenine N6-methylation of Active Genes in Fungi.</title>
        <authorList>
            <consortium name="DOE Joint Genome Institute"/>
            <person name="Mondo S.J."/>
            <person name="Dannebaum R.O."/>
            <person name="Kuo R.C."/>
            <person name="Labutti K."/>
            <person name="Haridas S."/>
            <person name="Kuo A."/>
            <person name="Salamov A."/>
            <person name="Ahrendt S.R."/>
            <person name="Lipzen A."/>
            <person name="Sullivan W."/>
            <person name="Andreopoulos W.B."/>
            <person name="Clum A."/>
            <person name="Lindquist E."/>
            <person name="Daum C."/>
            <person name="Ramamoorthy G.K."/>
            <person name="Gryganskyi A."/>
            <person name="Culley D."/>
            <person name="Magnuson J.K."/>
            <person name="James T.Y."/>
            <person name="O'Malley M.A."/>
            <person name="Stajich J.E."/>
            <person name="Spatafora J.W."/>
            <person name="Visel A."/>
            <person name="Grigoriev I.V."/>
        </authorList>
    </citation>
    <scope>NUCLEOTIDE SEQUENCE [LARGE SCALE GENOMIC DNA]</scope>
    <source>
        <strain evidence="2 3">12-1054</strain>
    </source>
</reference>
<dbReference type="EMBL" id="MCFI01000024">
    <property type="protein sequence ID" value="ORY76068.1"/>
    <property type="molecule type" value="Genomic_DNA"/>
</dbReference>
<evidence type="ECO:0000256" key="1">
    <source>
        <dbReference type="SAM" id="MobiDB-lite"/>
    </source>
</evidence>
<gene>
    <name evidence="2" type="ORF">BCR37DRAFT_168242</name>
</gene>
<feature type="compositionally biased region" description="Polar residues" evidence="1">
    <location>
        <begin position="38"/>
        <end position="50"/>
    </location>
</feature>
<feature type="compositionally biased region" description="Low complexity" evidence="1">
    <location>
        <begin position="127"/>
        <end position="137"/>
    </location>
</feature>
<proteinExistence type="predicted"/>
<sequence>MSDPFASPWTYQLDGRSTASIPVKTLPAVTRSTRQRSKAGSNAATASITRPVQGAVVGGSKMGGRPRSITLPGPYRMQQSSSPLSSPIFALPTPGLSWTNTSLDGRLLSPAESGPTQQFSARDREGSILSSGSSSDGRVVAARPILQPRSQSARSTTTLASMTGRPGLTPASRARGLSLSLVVGAEGQAALHTEARAMMEEDPGMRGEAMRRMASFAGSDVSVTRPLGGLTLATGGRSETLMRSVSQHAEYSPTMPLTPLTAGYDQKYISPSQMRRPSLMQTPESIWDSPESNTDETHSPFSSLEESLPQREDARAALQQVYDRRRGGTQMPLSTSLPAPSDFFVNMMPTSPQAPLQRARHRHPLTCGACHMVFRTARAHQVHTSGGCGVKQAPFLASDFLEALDAGSSGGFFDFAHATAGSSPPGVQDFQEEARFSGGSRTHGSLLASPLLSGDEELFSTPVAASSEPKKRSLVGGVVLPQQESPSQIRTSKRAR</sequence>
<name>A0A1Y2EWX8_PROLT</name>
<feature type="region of interest" description="Disordered" evidence="1">
    <location>
        <begin position="24"/>
        <end position="66"/>
    </location>
</feature>
<evidence type="ECO:0000313" key="2">
    <source>
        <dbReference type="EMBL" id="ORY76068.1"/>
    </source>
</evidence>
<comment type="caution">
    <text evidence="2">The sequence shown here is derived from an EMBL/GenBank/DDBJ whole genome shotgun (WGS) entry which is preliminary data.</text>
</comment>
<protein>
    <submittedName>
        <fullName evidence="2">Uncharacterized protein</fullName>
    </submittedName>
</protein>
<feature type="region of interest" description="Disordered" evidence="1">
    <location>
        <begin position="273"/>
        <end position="310"/>
    </location>
</feature>
<feature type="compositionally biased region" description="Polar residues" evidence="1">
    <location>
        <begin position="148"/>
        <end position="161"/>
    </location>
</feature>
<accession>A0A1Y2EWX8</accession>
<organism evidence="2 3">
    <name type="scientific">Protomyces lactucae-debilis</name>
    <dbReference type="NCBI Taxonomy" id="2754530"/>
    <lineage>
        <taxon>Eukaryota</taxon>
        <taxon>Fungi</taxon>
        <taxon>Dikarya</taxon>
        <taxon>Ascomycota</taxon>
        <taxon>Taphrinomycotina</taxon>
        <taxon>Taphrinomycetes</taxon>
        <taxon>Taphrinales</taxon>
        <taxon>Protomycetaceae</taxon>
        <taxon>Protomyces</taxon>
    </lineage>
</organism>
<dbReference type="AlphaFoldDB" id="A0A1Y2EWX8"/>
<evidence type="ECO:0000313" key="3">
    <source>
        <dbReference type="Proteomes" id="UP000193685"/>
    </source>
</evidence>
<dbReference type="GeneID" id="63782845"/>
<keyword evidence="3" id="KW-1185">Reference proteome</keyword>
<feature type="compositionally biased region" description="Polar residues" evidence="1">
    <location>
        <begin position="273"/>
        <end position="284"/>
    </location>
</feature>
<dbReference type="RefSeq" id="XP_040722521.1">
    <property type="nucleotide sequence ID" value="XM_040866246.1"/>
</dbReference>